<reference evidence="1 2" key="1">
    <citation type="submission" date="2022-10" db="EMBL/GenBank/DDBJ databases">
        <title>Comparative genomics and taxonomic characterization of three novel marine species of genus Reichenbachiella exhibiting antioxidant and polysaccharide degradation activities.</title>
        <authorList>
            <person name="Muhammad N."/>
            <person name="Lee Y.-J."/>
            <person name="Ko J."/>
            <person name="Kim S.-G."/>
        </authorList>
    </citation>
    <scope>NUCLEOTIDE SEQUENCE [LARGE SCALE GENOMIC DNA]</scope>
    <source>
        <strain evidence="1 2">ABR2-5</strain>
    </source>
</reference>
<proteinExistence type="predicted"/>
<dbReference type="EMBL" id="JAOYOD010000001">
    <property type="protein sequence ID" value="MCV9385673.1"/>
    <property type="molecule type" value="Genomic_DNA"/>
</dbReference>
<accession>A0ABT3CQ46</accession>
<protein>
    <submittedName>
        <fullName evidence="1">Uncharacterized protein</fullName>
    </submittedName>
</protein>
<comment type="caution">
    <text evidence="1">The sequence shown here is derived from an EMBL/GenBank/DDBJ whole genome shotgun (WGS) entry which is preliminary data.</text>
</comment>
<gene>
    <name evidence="1" type="ORF">N7U62_03320</name>
</gene>
<evidence type="ECO:0000313" key="2">
    <source>
        <dbReference type="Proteomes" id="UP001300692"/>
    </source>
</evidence>
<organism evidence="1 2">
    <name type="scientific">Reichenbachiella ulvae</name>
    <dbReference type="NCBI Taxonomy" id="2980104"/>
    <lineage>
        <taxon>Bacteria</taxon>
        <taxon>Pseudomonadati</taxon>
        <taxon>Bacteroidota</taxon>
        <taxon>Cytophagia</taxon>
        <taxon>Cytophagales</taxon>
        <taxon>Reichenbachiellaceae</taxon>
        <taxon>Reichenbachiella</taxon>
    </lineage>
</organism>
<dbReference type="Proteomes" id="UP001300692">
    <property type="component" value="Unassembled WGS sequence"/>
</dbReference>
<sequence length="117" mass="13494">MGLIKASASYIPIEEFKEVFLSVADLVKDKSIDKLIFDKTSLQVFHQPSMEWYFVEWKSEMAKIGLVRHVKILPDDLVFSQSVKLGRQQIDEKYPDAPFHDLSIQYADTLEEALSLD</sequence>
<evidence type="ECO:0000313" key="1">
    <source>
        <dbReference type="EMBL" id="MCV9385673.1"/>
    </source>
</evidence>
<name>A0ABT3CQ46_9BACT</name>
<keyword evidence="2" id="KW-1185">Reference proteome</keyword>
<dbReference type="RefSeq" id="WP_264136457.1">
    <property type="nucleotide sequence ID" value="NZ_JAOYOD010000001.1"/>
</dbReference>